<name>A0A9W3BU22_RAPSA</name>
<organism evidence="2 3">
    <name type="scientific">Raphanus sativus</name>
    <name type="common">Radish</name>
    <name type="synonym">Raphanus raphanistrum var. sativus</name>
    <dbReference type="NCBI Taxonomy" id="3726"/>
    <lineage>
        <taxon>Eukaryota</taxon>
        <taxon>Viridiplantae</taxon>
        <taxon>Streptophyta</taxon>
        <taxon>Embryophyta</taxon>
        <taxon>Tracheophyta</taxon>
        <taxon>Spermatophyta</taxon>
        <taxon>Magnoliopsida</taxon>
        <taxon>eudicotyledons</taxon>
        <taxon>Gunneridae</taxon>
        <taxon>Pentapetalae</taxon>
        <taxon>rosids</taxon>
        <taxon>malvids</taxon>
        <taxon>Brassicales</taxon>
        <taxon>Brassicaceae</taxon>
        <taxon>Brassiceae</taxon>
        <taxon>Raphanus</taxon>
    </lineage>
</organism>
<feature type="transmembrane region" description="Helical" evidence="1">
    <location>
        <begin position="463"/>
        <end position="482"/>
    </location>
</feature>
<keyword evidence="1" id="KW-0812">Transmembrane</keyword>
<keyword evidence="1" id="KW-0472">Membrane</keyword>
<proteinExistence type="predicted"/>
<keyword evidence="1" id="KW-1133">Transmembrane helix</keyword>
<accession>A0A9W3BU22</accession>
<dbReference type="GeneID" id="108809490"/>
<evidence type="ECO:0000313" key="3">
    <source>
        <dbReference type="RefSeq" id="XP_056842845.1"/>
    </source>
</evidence>
<dbReference type="OrthoDB" id="1071181at2759"/>
<dbReference type="KEGG" id="rsz:108809490"/>
<protein>
    <submittedName>
        <fullName evidence="3">Uncharacterized protein LOC108809490</fullName>
    </submittedName>
</protein>
<dbReference type="RefSeq" id="XP_056842845.1">
    <property type="nucleotide sequence ID" value="XM_056986865.1"/>
</dbReference>
<evidence type="ECO:0000313" key="2">
    <source>
        <dbReference type="Proteomes" id="UP000504610"/>
    </source>
</evidence>
<dbReference type="AlphaFoldDB" id="A0A9W3BU22"/>
<gene>
    <name evidence="3" type="primary">LOC108809490</name>
</gene>
<sequence>MDSLRNLLPFSTIGSDLRESKDLVQRLSVPESTKTFVFAIKVPEHDSTIYLLSVQNLSQRSAADAECLIRELRPDAVVAQVNPSDFGEVEEGSIPTSAFKVVTRCLSDEGLNKEKYQSVAGNLVTEEIFGTSYNAHLLAAKKVAEEVGSTFTVLDSPFVMEGLTKSLTRQDYYFGSPLGFRISNDQQTLMQRLFSWHITQLGNEIESDDSPEVPPFALSVYSLLVELHNIFNDLPAIRKALGSATKMLSDVNNGEAVDAESLSKVHLFRLAVEGLRIALNKAGRLNNVRNLGTQVQFSKLSSVDKAYALMADDLRGQAKKFKSIVAVVDAGNLAGLRRHWRTCVPQQVKDMSTEHTVQDLDSNNDDDSKLKPAVAVGGAVALTLPSKARFLSLFLTRKALAFTKVLYPSAMRAMFLVKSSLLSGERIRGVTQYVLTSAEGTSLDATRAAFYAMMMRKRLAKPIGALPVAVFGAGLATCAGLLCCEDGIECAALTIPSASSIAKLGRGIQNLHEASLEVTRRGNTKVDKTVGALSHRLRDLTLNYLNFKPNLVRFICRRCIK</sequence>
<dbReference type="PANTHER" id="PTHR36020">
    <property type="entry name" value="TRANSMEMBRANE PROTEIN"/>
    <property type="match status" value="1"/>
</dbReference>
<reference evidence="2" key="1">
    <citation type="journal article" date="2019" name="Database">
        <title>The radish genome database (RadishGD): an integrated information resource for radish genomics.</title>
        <authorList>
            <person name="Yu H.J."/>
            <person name="Baek S."/>
            <person name="Lee Y.J."/>
            <person name="Cho A."/>
            <person name="Mun J.H."/>
        </authorList>
    </citation>
    <scope>NUCLEOTIDE SEQUENCE [LARGE SCALE GENOMIC DNA]</scope>
    <source>
        <strain evidence="2">cv. WK10039</strain>
    </source>
</reference>
<evidence type="ECO:0000256" key="1">
    <source>
        <dbReference type="SAM" id="Phobius"/>
    </source>
</evidence>
<keyword evidence="2" id="KW-1185">Reference proteome</keyword>
<dbReference type="Proteomes" id="UP000504610">
    <property type="component" value="Chromosome 6"/>
</dbReference>
<reference evidence="3" key="2">
    <citation type="submission" date="2025-08" db="UniProtKB">
        <authorList>
            <consortium name="RefSeq"/>
        </authorList>
    </citation>
    <scope>IDENTIFICATION</scope>
    <source>
        <tissue evidence="3">Leaf</tissue>
    </source>
</reference>
<dbReference type="PANTHER" id="PTHR36020:SF2">
    <property type="entry name" value="(RAPE) HYPOTHETICAL PROTEIN"/>
    <property type="match status" value="1"/>
</dbReference>